<gene>
    <name evidence="2" type="ORF">C9994_03915</name>
</gene>
<dbReference type="Pfam" id="PF14300">
    <property type="entry name" value="DMP19"/>
    <property type="match status" value="1"/>
</dbReference>
<dbReference type="AlphaFoldDB" id="A0A2T4DTR2"/>
<evidence type="ECO:0000313" key="3">
    <source>
        <dbReference type="Proteomes" id="UP000240608"/>
    </source>
</evidence>
<name>A0A2T4DTR2_9BACT</name>
<dbReference type="InterPro" id="IPR025402">
    <property type="entry name" value="DMP19_C"/>
</dbReference>
<proteinExistence type="predicted"/>
<organism evidence="2 3">
    <name type="scientific">Marivirga lumbricoides</name>
    <dbReference type="NCBI Taxonomy" id="1046115"/>
    <lineage>
        <taxon>Bacteria</taxon>
        <taxon>Pseudomonadati</taxon>
        <taxon>Bacteroidota</taxon>
        <taxon>Cytophagia</taxon>
        <taxon>Cytophagales</taxon>
        <taxon>Marivirgaceae</taxon>
        <taxon>Marivirga</taxon>
    </lineage>
</organism>
<evidence type="ECO:0000259" key="1">
    <source>
        <dbReference type="Pfam" id="PF14300"/>
    </source>
</evidence>
<comment type="caution">
    <text evidence="2">The sequence shown here is derived from an EMBL/GenBank/DDBJ whole genome shotgun (WGS) entry which is preliminary data.</text>
</comment>
<feature type="domain" description="DNA mimic protein DMP19 C-terminal" evidence="1">
    <location>
        <begin position="58"/>
        <end position="173"/>
    </location>
</feature>
<dbReference type="Gene3D" id="1.20.1420.60">
    <property type="match status" value="1"/>
</dbReference>
<sequence length="180" mass="21007">MDNGFYWVSDFLNRKIHKTLTKKILGGVNNDQLEQTVVDNIMNKFNKNFTTEYEVLSQLSKGRVLIYTSWCLEAEINNGGFIQYFYNSTGELAYLALEGLEQLGAVEHANLLRRALVLLELNEDTFEKLRSENLITSFVEARQEVDFSSFDEEFYELEKNQTLSELRINYIRQSLTEFVD</sequence>
<evidence type="ECO:0000313" key="2">
    <source>
        <dbReference type="EMBL" id="PTB97205.1"/>
    </source>
</evidence>
<accession>A0A2T4DTR2</accession>
<dbReference type="Proteomes" id="UP000240608">
    <property type="component" value="Unassembled WGS sequence"/>
</dbReference>
<protein>
    <recommendedName>
        <fullName evidence="1">DNA mimic protein DMP19 C-terminal domain-containing protein</fullName>
    </recommendedName>
</protein>
<reference evidence="2 3" key="1">
    <citation type="submission" date="2018-03" db="EMBL/GenBank/DDBJ databases">
        <title>Cross-interface Injection: A General Nanoliter Liquid Handling Method Applied to Single Cells Genome Amplification Automated Nanoliter Liquid Handling Applied to Single Cell Multiple Displacement Amplification.</title>
        <authorList>
            <person name="Yun J."/>
            <person name="Xu P."/>
            <person name="Xu J."/>
            <person name="Dai X."/>
            <person name="Wang Y."/>
            <person name="Zheng X."/>
            <person name="Cao C."/>
            <person name="Yi Q."/>
            <person name="Zhu Y."/>
            <person name="Wang L."/>
            <person name="Dong Z."/>
            <person name="Huang Y."/>
            <person name="Huang L."/>
            <person name="Du W."/>
        </authorList>
    </citation>
    <scope>NUCLEOTIDE SEQUENCE [LARGE SCALE GENOMIC DNA]</scope>
    <source>
        <strain evidence="2 3">Z-D1-2</strain>
    </source>
</reference>
<dbReference type="EMBL" id="PYVU01000021">
    <property type="protein sequence ID" value="PTB97205.1"/>
    <property type="molecule type" value="Genomic_DNA"/>
</dbReference>